<dbReference type="KEGG" id="mfre:EXE63_00220"/>
<evidence type="ECO:0000259" key="1">
    <source>
        <dbReference type="Pfam" id="PF13482"/>
    </source>
</evidence>
<reference evidence="2 3" key="1">
    <citation type="submission" date="2019-04" db="EMBL/GenBank/DDBJ databases">
        <title>Draft, Whole-Genome Sequence of the Anthracene-degrading Mycobacterium frederiksbergense LB501T, Isolated from a Polycyclic Aromatic Hydrocarbon (PAH)-Contaminated Soil.</title>
        <authorList>
            <person name="Augelletti F."/>
        </authorList>
    </citation>
    <scope>NUCLEOTIDE SEQUENCE [LARGE SCALE GENOMIC DNA]</scope>
    <source>
        <strain evidence="2 3">LB 501T</strain>
        <plasmid evidence="2 3">unnamed1</plasmid>
    </source>
</reference>
<dbReference type="InterPro" id="IPR038720">
    <property type="entry name" value="YprB_RNase_H-like_dom"/>
</dbReference>
<evidence type="ECO:0000313" key="2">
    <source>
        <dbReference type="EMBL" id="QIV79512.1"/>
    </source>
</evidence>
<dbReference type="EMBL" id="CP038797">
    <property type="protein sequence ID" value="QIV79512.1"/>
    <property type="molecule type" value="Genomic_DNA"/>
</dbReference>
<dbReference type="RefSeq" id="WP_168140303.1">
    <property type="nucleotide sequence ID" value="NZ_CP038797.1"/>
</dbReference>
<keyword evidence="2" id="KW-0614">Plasmid</keyword>
<feature type="domain" description="YprB ribonuclease H-like" evidence="1">
    <location>
        <begin position="378"/>
        <end position="554"/>
    </location>
</feature>
<sequence>MNERQSGPVLLGGYAAKQCPVRTQHDFGPHPLTWVPEAEEQARLDAGIDFEADVFARLIAAHPGTAHIAAALRRQDATAETLAAMDAGAPLILGGWLPDDPAGARKGKPDLLVRVAGGYLPADVKHHRTLEAKKTKRARVSRLSAPAVHHLESGFTAATNHRLADGLQLAHYTRMLQACGRHPGPQYPWAAVLGTSELPGPAGDELVLVWHDLNEPLGFTYSRSSGKAARTLLQRYDHEHRFRVAVAAAANARADRLVTPVRQPECRSCPYERTCAREMSAQDDPSLALTVGSLDTREWLALRALGVTTTAALAEVDLDDDHFLQRYHAETSHRGRDHARSRLRGAAQRAVMVEAGVHVVRTGDGPVQVPGADVEIDLDIEWDTEGHVYLWGARVRTARDDTTAQFHAFVDWSVSDTASERALAQRFLHWLQELRDHAQIVGQTVGVFHWSAAEPSRLRRILGSDAEDLLNPDTGVFTDLERVFKEQFLSLHGSSIKTVAPLFGFNWRAEDAGGALSQKMLDHARPGRPNTEEPRQWLLSYNADDTAALAAIRDGMRQWEVTAGANPA</sequence>
<evidence type="ECO:0000313" key="3">
    <source>
        <dbReference type="Proteomes" id="UP000501849"/>
    </source>
</evidence>
<gene>
    <name evidence="2" type="ORF">EXE63_00220</name>
</gene>
<dbReference type="AlphaFoldDB" id="A0A6H0RW69"/>
<organism evidence="2 3">
    <name type="scientific">Mycolicibacterium frederiksbergense</name>
    <dbReference type="NCBI Taxonomy" id="117567"/>
    <lineage>
        <taxon>Bacteria</taxon>
        <taxon>Bacillati</taxon>
        <taxon>Actinomycetota</taxon>
        <taxon>Actinomycetes</taxon>
        <taxon>Mycobacteriales</taxon>
        <taxon>Mycobacteriaceae</taxon>
        <taxon>Mycolicibacterium</taxon>
    </lineage>
</organism>
<dbReference type="Pfam" id="PF13482">
    <property type="entry name" value="RNase_H_2"/>
    <property type="match status" value="1"/>
</dbReference>
<keyword evidence="3" id="KW-1185">Reference proteome</keyword>
<accession>A0A6H0RW69</accession>
<proteinExistence type="predicted"/>
<geneLocation type="plasmid" evidence="2 3">
    <name>unnamed1</name>
</geneLocation>
<name>A0A6H0RW69_9MYCO</name>
<dbReference type="Proteomes" id="UP000501849">
    <property type="component" value="Plasmid unnamed1"/>
</dbReference>
<protein>
    <submittedName>
        <fullName evidence="2">Recombinase RecB</fullName>
    </submittedName>
</protein>